<evidence type="ECO:0000313" key="2">
    <source>
        <dbReference type="EMBL" id="CAH1237956.1"/>
    </source>
</evidence>
<dbReference type="EMBL" id="OV696695">
    <property type="protein sequence ID" value="CAH1237956.1"/>
    <property type="molecule type" value="Genomic_DNA"/>
</dbReference>
<dbReference type="AlphaFoldDB" id="A0A8J9W694"/>
<dbReference type="InterPro" id="IPR018794">
    <property type="entry name" value="UPF0538"/>
</dbReference>
<organism evidence="2 3">
    <name type="scientific">Branchiostoma lanceolatum</name>
    <name type="common">Common lancelet</name>
    <name type="synonym">Amphioxus lanceolatum</name>
    <dbReference type="NCBI Taxonomy" id="7740"/>
    <lineage>
        <taxon>Eukaryota</taxon>
        <taxon>Metazoa</taxon>
        <taxon>Chordata</taxon>
        <taxon>Cephalochordata</taxon>
        <taxon>Leptocardii</taxon>
        <taxon>Amphioxiformes</taxon>
        <taxon>Branchiostomatidae</taxon>
        <taxon>Branchiostoma</taxon>
    </lineage>
</organism>
<dbReference type="Pfam" id="PF10209">
    <property type="entry name" value="DUF2340"/>
    <property type="match status" value="1"/>
</dbReference>
<dbReference type="PANTHER" id="PTHR18444:SF9">
    <property type="entry name" value="UPF0538 PROTEIN C2ORF76"/>
    <property type="match status" value="1"/>
</dbReference>
<evidence type="ECO:0000313" key="3">
    <source>
        <dbReference type="Proteomes" id="UP000838412"/>
    </source>
</evidence>
<sequence length="130" mass="15164">MATDERRDGLTVTVRLIRSFEHKNLKNVVFHKVDPDTTVETFMDRVRKDIQTRPGLPPPFRKHAYDAMKLEFKAHGNKTNNPVINTGDDDKLMLKPGSTLRESGVENETEISFFKREEYDNFVENPVTRW</sequence>
<dbReference type="OrthoDB" id="937at2759"/>
<dbReference type="Proteomes" id="UP000838412">
    <property type="component" value="Chromosome 10"/>
</dbReference>
<proteinExistence type="inferred from homology"/>
<dbReference type="PANTHER" id="PTHR18444">
    <property type="entry name" value="UPF0538 FAMILY MEMBER"/>
    <property type="match status" value="1"/>
</dbReference>
<keyword evidence="3" id="KW-1185">Reference proteome</keyword>
<evidence type="ECO:0000256" key="1">
    <source>
        <dbReference type="ARBA" id="ARBA00007176"/>
    </source>
</evidence>
<accession>A0A8J9W694</accession>
<name>A0A8J9W694_BRALA</name>
<comment type="similarity">
    <text evidence="1">Belongs to the UPF0538 family.</text>
</comment>
<reference evidence="2" key="1">
    <citation type="submission" date="2022-01" db="EMBL/GenBank/DDBJ databases">
        <authorList>
            <person name="Braso-Vives M."/>
        </authorList>
    </citation>
    <scope>NUCLEOTIDE SEQUENCE</scope>
</reference>
<gene>
    <name evidence="2" type="primary">C2orf76</name>
    <name evidence="2" type="ORF">BLAG_LOCUS2728</name>
</gene>
<protein>
    <submittedName>
        <fullName evidence="2">C2orf76 protein</fullName>
    </submittedName>
</protein>